<accession>A0A166FLZ7</accession>
<organism evidence="2 3">
    <name type="scientific">Sistotremastrum suecicum HHB10207 ss-3</name>
    <dbReference type="NCBI Taxonomy" id="1314776"/>
    <lineage>
        <taxon>Eukaryota</taxon>
        <taxon>Fungi</taxon>
        <taxon>Dikarya</taxon>
        <taxon>Basidiomycota</taxon>
        <taxon>Agaricomycotina</taxon>
        <taxon>Agaricomycetes</taxon>
        <taxon>Sistotremastrales</taxon>
        <taxon>Sistotremastraceae</taxon>
        <taxon>Sistotremastrum</taxon>
    </lineage>
</organism>
<feature type="compositionally biased region" description="Polar residues" evidence="1">
    <location>
        <begin position="104"/>
        <end position="119"/>
    </location>
</feature>
<dbReference type="Proteomes" id="UP000076798">
    <property type="component" value="Unassembled WGS sequence"/>
</dbReference>
<dbReference type="EMBL" id="KV428028">
    <property type="protein sequence ID" value="KZT40792.1"/>
    <property type="molecule type" value="Genomic_DNA"/>
</dbReference>
<gene>
    <name evidence="2" type="ORF">SISSUDRAFT_1043732</name>
</gene>
<proteinExistence type="predicted"/>
<evidence type="ECO:0000313" key="3">
    <source>
        <dbReference type="Proteomes" id="UP000076798"/>
    </source>
</evidence>
<keyword evidence="3" id="KW-1185">Reference proteome</keyword>
<reference evidence="2 3" key="1">
    <citation type="journal article" date="2016" name="Mol. Biol. Evol.">
        <title>Comparative Genomics of Early-Diverging Mushroom-Forming Fungi Provides Insights into the Origins of Lignocellulose Decay Capabilities.</title>
        <authorList>
            <person name="Nagy L.G."/>
            <person name="Riley R."/>
            <person name="Tritt A."/>
            <person name="Adam C."/>
            <person name="Daum C."/>
            <person name="Floudas D."/>
            <person name="Sun H."/>
            <person name="Yadav J.S."/>
            <person name="Pangilinan J."/>
            <person name="Larsson K.H."/>
            <person name="Matsuura K."/>
            <person name="Barry K."/>
            <person name="Labutti K."/>
            <person name="Kuo R."/>
            <person name="Ohm R.A."/>
            <person name="Bhattacharya S.S."/>
            <person name="Shirouzu T."/>
            <person name="Yoshinaga Y."/>
            <person name="Martin F.M."/>
            <person name="Grigoriev I.V."/>
            <person name="Hibbett D.S."/>
        </authorList>
    </citation>
    <scope>NUCLEOTIDE SEQUENCE [LARGE SCALE GENOMIC DNA]</scope>
    <source>
        <strain evidence="2 3">HHB10207 ss-3</strain>
    </source>
</reference>
<dbReference type="AlphaFoldDB" id="A0A166FLZ7"/>
<name>A0A166FLZ7_9AGAM</name>
<feature type="compositionally biased region" description="Polar residues" evidence="1">
    <location>
        <begin position="28"/>
        <end position="52"/>
    </location>
</feature>
<feature type="compositionally biased region" description="Basic and acidic residues" evidence="1">
    <location>
        <begin position="1"/>
        <end position="11"/>
    </location>
</feature>
<feature type="region of interest" description="Disordered" evidence="1">
    <location>
        <begin position="1"/>
        <end position="124"/>
    </location>
</feature>
<protein>
    <submittedName>
        <fullName evidence="2">Uncharacterized protein</fullName>
    </submittedName>
</protein>
<evidence type="ECO:0000313" key="2">
    <source>
        <dbReference type="EMBL" id="KZT40792.1"/>
    </source>
</evidence>
<evidence type="ECO:0000256" key="1">
    <source>
        <dbReference type="SAM" id="MobiDB-lite"/>
    </source>
</evidence>
<sequence>MRVDESDHEDVALGEGGHPSQEVFEPPSSGTDAETSTRNATPLTVEASSRGPSTPPSHIACAKSFPSESCTSHDSHSTTQAHVPSSSPPQHYPSPMLLFKRTSRSSPSSTHGIPPSTSAFPAGTPRILDRASVHRLPLAISSRGQKKPSLYMSRAAKNRWSLSWILSGTEHV</sequence>